<dbReference type="Gene3D" id="4.10.410.10">
    <property type="entry name" value="Pancreatic trypsin inhibitor Kunitz domain"/>
    <property type="match status" value="1"/>
</dbReference>
<comment type="subcellular location">
    <subcellularLocation>
        <location evidence="1">Secreted</location>
    </subcellularLocation>
</comment>
<dbReference type="PANTHER" id="PTHR46751:SF2">
    <property type="entry name" value="EPPIN"/>
    <property type="match status" value="1"/>
</dbReference>
<feature type="domain" description="WAP" evidence="9">
    <location>
        <begin position="27"/>
        <end position="73"/>
    </location>
</feature>
<dbReference type="InterPro" id="IPR036645">
    <property type="entry name" value="Elafin-like_sf"/>
</dbReference>
<protein>
    <submittedName>
        <fullName evidence="10">Epididymal peptidase inhibitor</fullName>
    </submittedName>
</protein>
<dbReference type="FunFam" id="4.10.410.10:FF:000015">
    <property type="entry name" value="WAP four-disulfide core domain 6A"/>
    <property type="match status" value="1"/>
</dbReference>
<dbReference type="PANTHER" id="PTHR46751">
    <property type="entry name" value="EPPIN"/>
    <property type="match status" value="1"/>
</dbReference>
<evidence type="ECO:0000256" key="7">
    <source>
        <dbReference type="SAM" id="SignalP"/>
    </source>
</evidence>
<dbReference type="OrthoDB" id="4473401at2759"/>
<reference evidence="10" key="2">
    <citation type="submission" date="2025-08" db="UniProtKB">
        <authorList>
            <consortium name="Ensembl"/>
        </authorList>
    </citation>
    <scope>IDENTIFICATION</scope>
</reference>
<evidence type="ECO:0000256" key="3">
    <source>
        <dbReference type="ARBA" id="ARBA00022690"/>
    </source>
</evidence>
<dbReference type="PROSITE" id="PS51390">
    <property type="entry name" value="WAP"/>
    <property type="match status" value="1"/>
</dbReference>
<evidence type="ECO:0000256" key="1">
    <source>
        <dbReference type="ARBA" id="ARBA00004613"/>
    </source>
</evidence>
<dbReference type="RefSeq" id="XP_015855316.1">
    <property type="nucleotide sequence ID" value="XM_015999830.3"/>
</dbReference>
<keyword evidence="2" id="KW-0964">Secreted</keyword>
<dbReference type="InterPro" id="IPR020901">
    <property type="entry name" value="Prtase_inh_Kunz-CS"/>
</dbReference>
<dbReference type="PROSITE" id="PS50279">
    <property type="entry name" value="BPTI_KUNITZ_2"/>
    <property type="match status" value="1"/>
</dbReference>
<dbReference type="GO" id="GO:0090281">
    <property type="term" value="P:negative regulation of calcium ion import"/>
    <property type="evidence" value="ECO:0007669"/>
    <property type="project" value="Ensembl"/>
</dbReference>
<keyword evidence="6" id="KW-1015">Disulfide bond</keyword>
<dbReference type="InterPro" id="IPR002223">
    <property type="entry name" value="Kunitz_BPTI"/>
</dbReference>
<evidence type="ECO:0000256" key="2">
    <source>
        <dbReference type="ARBA" id="ARBA00022525"/>
    </source>
</evidence>
<dbReference type="Pfam" id="PF00095">
    <property type="entry name" value="WAP"/>
    <property type="match status" value="1"/>
</dbReference>
<reference evidence="10 11" key="1">
    <citation type="submission" date="2018-10" db="EMBL/GenBank/DDBJ databases">
        <title>Improved assembly of the deer mouse Peromyscus maniculatus genome.</title>
        <authorList>
            <person name="Lassance J.-M."/>
            <person name="Hoekstra H.E."/>
        </authorList>
    </citation>
    <scope>NUCLEOTIDE SEQUENCE [LARGE SCALE GENOMIC DNA]</scope>
</reference>
<dbReference type="SUPFAM" id="SSF57256">
    <property type="entry name" value="Elafin-like"/>
    <property type="match status" value="1"/>
</dbReference>
<dbReference type="Pfam" id="PF00014">
    <property type="entry name" value="Kunitz_BPTI"/>
    <property type="match status" value="1"/>
</dbReference>
<feature type="domain" description="BPTI/Kunitz inhibitor" evidence="8">
    <location>
        <begin position="77"/>
        <end position="127"/>
    </location>
</feature>
<evidence type="ECO:0000259" key="9">
    <source>
        <dbReference type="PROSITE" id="PS51390"/>
    </source>
</evidence>
<keyword evidence="4 7" id="KW-0732">Signal</keyword>
<dbReference type="GO" id="GO:0042742">
    <property type="term" value="P:defense response to bacterium"/>
    <property type="evidence" value="ECO:0007669"/>
    <property type="project" value="Ensembl"/>
</dbReference>
<dbReference type="SUPFAM" id="SSF57362">
    <property type="entry name" value="BPTI-like"/>
    <property type="match status" value="1"/>
</dbReference>
<dbReference type="CDD" id="cd22611">
    <property type="entry name" value="Kunitz_eppin"/>
    <property type="match status" value="1"/>
</dbReference>
<keyword evidence="5" id="KW-0722">Serine protease inhibitor</keyword>
<feature type="chain" id="PRO_5044637087" evidence="7">
    <location>
        <begin position="22"/>
        <end position="134"/>
    </location>
</feature>
<dbReference type="GeneTree" id="ENSGT00940000156753"/>
<dbReference type="SMART" id="SM00217">
    <property type="entry name" value="WAP"/>
    <property type="match status" value="1"/>
</dbReference>
<evidence type="ECO:0000259" key="8">
    <source>
        <dbReference type="PROSITE" id="PS50279"/>
    </source>
</evidence>
<evidence type="ECO:0000256" key="5">
    <source>
        <dbReference type="ARBA" id="ARBA00022900"/>
    </source>
</evidence>
<keyword evidence="11" id="KW-1185">Reference proteome</keyword>
<reference evidence="10" key="3">
    <citation type="submission" date="2025-09" db="UniProtKB">
        <authorList>
            <consortium name="Ensembl"/>
        </authorList>
    </citation>
    <scope>IDENTIFICATION</scope>
</reference>
<dbReference type="GO" id="GO:0004867">
    <property type="term" value="F:serine-type endopeptidase inhibitor activity"/>
    <property type="evidence" value="ECO:0007669"/>
    <property type="project" value="UniProtKB-KW"/>
</dbReference>
<gene>
    <name evidence="10" type="primary">LOC102921803</name>
</gene>
<dbReference type="Ensembl" id="ENSPEMT00000031254.2">
    <property type="protein sequence ID" value="ENSPEMP00000026851.1"/>
    <property type="gene ID" value="ENSPEMG00000022830.2"/>
</dbReference>
<dbReference type="InterPro" id="IPR036880">
    <property type="entry name" value="Kunitz_BPTI_sf"/>
</dbReference>
<dbReference type="SMART" id="SM00131">
    <property type="entry name" value="KU"/>
    <property type="match status" value="1"/>
</dbReference>
<accession>A0A6J0DHK2</accession>
<name>A0A6J0DHK2_PERMB</name>
<evidence type="ECO:0000256" key="6">
    <source>
        <dbReference type="ARBA" id="ARBA00023157"/>
    </source>
</evidence>
<evidence type="ECO:0000256" key="4">
    <source>
        <dbReference type="ARBA" id="ARBA00022729"/>
    </source>
</evidence>
<organism evidence="10 11">
    <name type="scientific">Peromyscus maniculatus bairdii</name>
    <name type="common">Prairie deer mouse</name>
    <dbReference type="NCBI Taxonomy" id="230844"/>
    <lineage>
        <taxon>Eukaryota</taxon>
        <taxon>Metazoa</taxon>
        <taxon>Chordata</taxon>
        <taxon>Craniata</taxon>
        <taxon>Vertebrata</taxon>
        <taxon>Euteleostomi</taxon>
        <taxon>Mammalia</taxon>
        <taxon>Eutheria</taxon>
        <taxon>Euarchontoglires</taxon>
        <taxon>Glires</taxon>
        <taxon>Rodentia</taxon>
        <taxon>Myomorpha</taxon>
        <taxon>Muroidea</taxon>
        <taxon>Cricetidae</taxon>
        <taxon>Neotominae</taxon>
        <taxon>Peromyscus</taxon>
    </lineage>
</organism>
<feature type="signal peptide" evidence="7">
    <location>
        <begin position="1"/>
        <end position="21"/>
    </location>
</feature>
<dbReference type="FunFam" id="4.10.75.10:FF:000004">
    <property type="entry name" value="WAP four-disulfide core domain 6A"/>
    <property type="match status" value="1"/>
</dbReference>
<evidence type="ECO:0000313" key="11">
    <source>
        <dbReference type="Proteomes" id="UP000694547"/>
    </source>
</evidence>
<dbReference type="PROSITE" id="PS00280">
    <property type="entry name" value="BPTI_KUNITZ_1"/>
    <property type="match status" value="1"/>
</dbReference>
<dbReference type="Proteomes" id="UP000694547">
    <property type="component" value="Chromosome 4"/>
</dbReference>
<keyword evidence="3" id="KW-0646">Protease inhibitor</keyword>
<sequence length="134" mass="15688">MKFSGFVSILVLFGLFANVRAPSLADFLFHRRCPRFREHCEHKEMNLCTRDRDCQGKQKCCLFNCGKKCLDPQQDICSLPKDSGYCLAYFPRWWYNKENSTCQLFIYGGCQGNNNNFQSQRICQNVCKKRRSST</sequence>
<dbReference type="InterPro" id="IPR008197">
    <property type="entry name" value="WAP_dom"/>
</dbReference>
<dbReference type="InterPro" id="IPR051388">
    <property type="entry name" value="Serpin_venom_toxin"/>
</dbReference>
<proteinExistence type="predicted"/>
<dbReference type="GeneID" id="102921803"/>
<dbReference type="PRINTS" id="PR00759">
    <property type="entry name" value="BASICPTASE"/>
</dbReference>
<dbReference type="GO" id="GO:0032991">
    <property type="term" value="C:protein-containing complex"/>
    <property type="evidence" value="ECO:0007669"/>
    <property type="project" value="Ensembl"/>
</dbReference>
<dbReference type="GO" id="GO:0005615">
    <property type="term" value="C:extracellular space"/>
    <property type="evidence" value="ECO:0007669"/>
    <property type="project" value="Ensembl"/>
</dbReference>
<dbReference type="AlphaFoldDB" id="A0A6J0DHK2"/>
<dbReference type="GO" id="GO:0001669">
    <property type="term" value="C:acrosomal vesicle"/>
    <property type="evidence" value="ECO:0007669"/>
    <property type="project" value="Ensembl"/>
</dbReference>
<dbReference type="Gene3D" id="4.10.75.10">
    <property type="entry name" value="Elafin-like"/>
    <property type="match status" value="1"/>
</dbReference>
<evidence type="ECO:0000313" key="10">
    <source>
        <dbReference type="Ensembl" id="ENSPEMP00000026851.1"/>
    </source>
</evidence>
<dbReference type="GO" id="GO:0009986">
    <property type="term" value="C:cell surface"/>
    <property type="evidence" value="ECO:0007669"/>
    <property type="project" value="Ensembl"/>
</dbReference>
<dbReference type="GO" id="GO:1901318">
    <property type="term" value="P:negative regulation of flagellated sperm motility"/>
    <property type="evidence" value="ECO:0007669"/>
    <property type="project" value="Ensembl"/>
</dbReference>